<dbReference type="Proteomes" id="UP001150941">
    <property type="component" value="Unassembled WGS sequence"/>
</dbReference>
<dbReference type="AlphaFoldDB" id="A0A9W9TEG0"/>
<name>A0A9W9TEG0_9EURO</name>
<proteinExistence type="predicted"/>
<reference evidence="3" key="1">
    <citation type="submission" date="2022-11" db="EMBL/GenBank/DDBJ databases">
        <authorList>
            <person name="Petersen C."/>
        </authorList>
    </citation>
    <scope>NUCLEOTIDE SEQUENCE</scope>
    <source>
        <strain evidence="3">IBT 19713</strain>
    </source>
</reference>
<dbReference type="GO" id="GO:0046983">
    <property type="term" value="F:protein dimerization activity"/>
    <property type="evidence" value="ECO:0007669"/>
    <property type="project" value="InterPro"/>
</dbReference>
<dbReference type="GeneID" id="83205439"/>
<dbReference type="PANTHER" id="PTHR47336:SF4">
    <property type="entry name" value="BHLH TRANSCRIPTION FACTOR (EUROFUNG)"/>
    <property type="match status" value="1"/>
</dbReference>
<dbReference type="SMART" id="SM00353">
    <property type="entry name" value="HLH"/>
    <property type="match status" value="1"/>
</dbReference>
<comment type="caution">
    <text evidence="3">The sequence shown here is derived from an EMBL/GenBank/DDBJ whole genome shotgun (WGS) entry which is preliminary data.</text>
</comment>
<dbReference type="InterPro" id="IPR011598">
    <property type="entry name" value="bHLH_dom"/>
</dbReference>
<dbReference type="OrthoDB" id="2133190at2759"/>
<dbReference type="PANTHER" id="PTHR47336">
    <property type="entry name" value="TRANSCRIPTION FACTOR HMS1-RELATED"/>
    <property type="match status" value="1"/>
</dbReference>
<dbReference type="InterPro" id="IPR036638">
    <property type="entry name" value="HLH_DNA-bd_sf"/>
</dbReference>
<dbReference type="PROSITE" id="PS50888">
    <property type="entry name" value="BHLH"/>
    <property type="match status" value="1"/>
</dbReference>
<dbReference type="RefSeq" id="XP_058326466.1">
    <property type="nucleotide sequence ID" value="XM_058478136.1"/>
</dbReference>
<feature type="compositionally biased region" description="Low complexity" evidence="1">
    <location>
        <begin position="135"/>
        <end position="151"/>
    </location>
</feature>
<gene>
    <name evidence="3" type="ORF">N7468_008840</name>
</gene>
<evidence type="ECO:0000256" key="1">
    <source>
        <dbReference type="SAM" id="MobiDB-lite"/>
    </source>
</evidence>
<organism evidence="3 4">
    <name type="scientific">Penicillium chermesinum</name>
    <dbReference type="NCBI Taxonomy" id="63820"/>
    <lineage>
        <taxon>Eukaryota</taxon>
        <taxon>Fungi</taxon>
        <taxon>Dikarya</taxon>
        <taxon>Ascomycota</taxon>
        <taxon>Pezizomycotina</taxon>
        <taxon>Eurotiomycetes</taxon>
        <taxon>Eurotiomycetidae</taxon>
        <taxon>Eurotiales</taxon>
        <taxon>Aspergillaceae</taxon>
        <taxon>Penicillium</taxon>
    </lineage>
</organism>
<sequence>MPFSQSNTLPDMPMASDRYLEDQISPSSRPLDLFDTKTNEPLPANWSYDNTLDLFSMNTDIDGTAFDFADLTTADTKDLFMDPFSSSSAINGYSMPVAEDTVSLSSDLDSDDQSWSVRPSVDFSMPEPPAERPSKPTTRSSTSAARWSSSPEIKTQEYTPRVEKSTSGRKTRSLSQDSIPSAGQDAQGRNAAKRAAHNIIEKRYRTNMNAKFLALEKAISPAGAPKQASRAGAGSLKKSEILSNALSYIEHVQHENQAMQKELALLKQNMLPGGIWRQTKPSRV</sequence>
<dbReference type="Gene3D" id="4.10.280.10">
    <property type="entry name" value="Helix-loop-helix DNA-binding domain"/>
    <property type="match status" value="1"/>
</dbReference>
<accession>A0A9W9TEG0</accession>
<evidence type="ECO:0000259" key="2">
    <source>
        <dbReference type="PROSITE" id="PS50888"/>
    </source>
</evidence>
<protein>
    <recommendedName>
        <fullName evidence="2">BHLH domain-containing protein</fullName>
    </recommendedName>
</protein>
<feature type="domain" description="BHLH" evidence="2">
    <location>
        <begin position="192"/>
        <end position="252"/>
    </location>
</feature>
<evidence type="ECO:0000313" key="3">
    <source>
        <dbReference type="EMBL" id="KAJ5219636.1"/>
    </source>
</evidence>
<evidence type="ECO:0000313" key="4">
    <source>
        <dbReference type="Proteomes" id="UP001150941"/>
    </source>
</evidence>
<dbReference type="EMBL" id="JAPQKS010000007">
    <property type="protein sequence ID" value="KAJ5219636.1"/>
    <property type="molecule type" value="Genomic_DNA"/>
</dbReference>
<feature type="region of interest" description="Disordered" evidence="1">
    <location>
        <begin position="103"/>
        <end position="194"/>
    </location>
</feature>
<dbReference type="SUPFAM" id="SSF47459">
    <property type="entry name" value="HLH, helix-loop-helix DNA-binding domain"/>
    <property type="match status" value="1"/>
</dbReference>
<dbReference type="InterPro" id="IPR052099">
    <property type="entry name" value="Regulatory_TF_Diverse"/>
</dbReference>
<reference evidence="3" key="2">
    <citation type="journal article" date="2023" name="IMA Fungus">
        <title>Comparative genomic study of the Penicillium genus elucidates a diverse pangenome and 15 lateral gene transfer events.</title>
        <authorList>
            <person name="Petersen C."/>
            <person name="Sorensen T."/>
            <person name="Nielsen M.R."/>
            <person name="Sondergaard T.E."/>
            <person name="Sorensen J.L."/>
            <person name="Fitzpatrick D.A."/>
            <person name="Frisvad J.C."/>
            <person name="Nielsen K.L."/>
        </authorList>
    </citation>
    <scope>NUCLEOTIDE SEQUENCE</scope>
    <source>
        <strain evidence="3">IBT 19713</strain>
    </source>
</reference>
<keyword evidence="4" id="KW-1185">Reference proteome</keyword>
<dbReference type="Pfam" id="PF00010">
    <property type="entry name" value="HLH"/>
    <property type="match status" value="1"/>
</dbReference>
<dbReference type="CDD" id="cd11395">
    <property type="entry name" value="bHLHzip_SREBP_like"/>
    <property type="match status" value="1"/>
</dbReference>